<feature type="region of interest" description="Disordered" evidence="5">
    <location>
        <begin position="257"/>
        <end position="288"/>
    </location>
</feature>
<dbReference type="SMART" id="SM00382">
    <property type="entry name" value="AAA"/>
    <property type="match status" value="1"/>
</dbReference>
<dbReference type="EMBL" id="JADKBR010000017">
    <property type="protein sequence ID" value="MBK8891540.1"/>
    <property type="molecule type" value="Genomic_DNA"/>
</dbReference>
<evidence type="ECO:0000256" key="5">
    <source>
        <dbReference type="SAM" id="MobiDB-lite"/>
    </source>
</evidence>
<reference evidence="7" key="1">
    <citation type="submission" date="2020-10" db="EMBL/GenBank/DDBJ databases">
        <title>Connecting structure to function with the recovery of over 1000 high-quality activated sludge metagenome-assembled genomes encoding full-length rRNA genes using long-read sequencing.</title>
        <authorList>
            <person name="Singleton C.M."/>
            <person name="Petriglieri F."/>
            <person name="Kristensen J.M."/>
            <person name="Kirkegaard R.H."/>
            <person name="Michaelsen T.Y."/>
            <person name="Andersen M.H."/>
            <person name="Karst S.M."/>
            <person name="Dueholm M.S."/>
            <person name="Nielsen P.H."/>
            <person name="Albertsen M."/>
        </authorList>
    </citation>
    <scope>NUCLEOTIDE SEQUENCE</scope>
    <source>
        <strain evidence="7">OdNE_18-Q3-R46-58_BAT3C.305</strain>
    </source>
</reference>
<dbReference type="InterPro" id="IPR017871">
    <property type="entry name" value="ABC_transporter-like_CS"/>
</dbReference>
<dbReference type="AlphaFoldDB" id="A0A9D7LT35"/>
<dbReference type="PANTHER" id="PTHR43023:SF3">
    <property type="entry name" value="PROTEIN TRIGALACTOSYLDIACYLGLYCEROL 3, CHLOROPLASTIC"/>
    <property type="match status" value="1"/>
</dbReference>
<dbReference type="PROSITE" id="PS50893">
    <property type="entry name" value="ABC_TRANSPORTER_2"/>
    <property type="match status" value="1"/>
</dbReference>
<dbReference type="GO" id="GO:0016887">
    <property type="term" value="F:ATP hydrolysis activity"/>
    <property type="evidence" value="ECO:0007669"/>
    <property type="project" value="InterPro"/>
</dbReference>
<keyword evidence="4 7" id="KW-0067">ATP-binding</keyword>
<gene>
    <name evidence="7" type="ORF">IPN75_14775</name>
</gene>
<evidence type="ECO:0000256" key="4">
    <source>
        <dbReference type="ARBA" id="ARBA00022840"/>
    </source>
</evidence>
<proteinExistence type="predicted"/>
<organism evidence="7 8">
    <name type="scientific">Candidatus Dechloromonas phosphorivorans</name>
    <dbReference type="NCBI Taxonomy" id="2899244"/>
    <lineage>
        <taxon>Bacteria</taxon>
        <taxon>Pseudomonadati</taxon>
        <taxon>Pseudomonadota</taxon>
        <taxon>Betaproteobacteria</taxon>
        <taxon>Rhodocyclales</taxon>
        <taxon>Azonexaceae</taxon>
        <taxon>Dechloromonas</taxon>
    </lineage>
</organism>
<dbReference type="InterPro" id="IPR027417">
    <property type="entry name" value="P-loop_NTPase"/>
</dbReference>
<keyword evidence="1" id="KW-0813">Transport</keyword>
<dbReference type="PROSITE" id="PS00211">
    <property type="entry name" value="ABC_TRANSPORTER_1"/>
    <property type="match status" value="1"/>
</dbReference>
<keyword evidence="2" id="KW-1003">Cell membrane</keyword>
<name>A0A9D7LT35_9RHOO</name>
<evidence type="ECO:0000313" key="8">
    <source>
        <dbReference type="Proteomes" id="UP000808146"/>
    </source>
</evidence>
<evidence type="ECO:0000256" key="2">
    <source>
        <dbReference type="ARBA" id="ARBA00022475"/>
    </source>
</evidence>
<keyword evidence="3" id="KW-0547">Nucleotide-binding</keyword>
<evidence type="ECO:0000256" key="1">
    <source>
        <dbReference type="ARBA" id="ARBA00022448"/>
    </source>
</evidence>
<dbReference type="Proteomes" id="UP000808146">
    <property type="component" value="Unassembled WGS sequence"/>
</dbReference>
<dbReference type="InterPro" id="IPR003593">
    <property type="entry name" value="AAA+_ATPase"/>
</dbReference>
<dbReference type="GO" id="GO:0005524">
    <property type="term" value="F:ATP binding"/>
    <property type="evidence" value="ECO:0007669"/>
    <property type="project" value="UniProtKB-KW"/>
</dbReference>
<dbReference type="InterPro" id="IPR003439">
    <property type="entry name" value="ABC_transporter-like_ATP-bd"/>
</dbReference>
<feature type="compositionally biased region" description="Low complexity" evidence="5">
    <location>
        <begin position="266"/>
        <end position="275"/>
    </location>
</feature>
<keyword evidence="2" id="KW-0472">Membrane</keyword>
<protein>
    <submittedName>
        <fullName evidence="7">ATP-binding cassette domain-containing protein</fullName>
    </submittedName>
</protein>
<feature type="domain" description="ABC transporter" evidence="6">
    <location>
        <begin position="22"/>
        <end position="259"/>
    </location>
</feature>
<dbReference type="Gene3D" id="3.40.50.300">
    <property type="entry name" value="P-loop containing nucleotide triphosphate hydrolases"/>
    <property type="match status" value="1"/>
</dbReference>
<sequence>MRCSRSPSVRWTSDMQDDTPVIEISKVSTRYGQHVVHEDLDLEVRRAEIFALIGGSGSGKSTLLRQMILLQRPDSGSIRVLGVDLEKLGDDEALMLRQRWGVMFQHGGLFGSLTVKENVGLPLREHTDLGDRLIDEIADWKLAMTGLAPEVGAQYPTELSGGMLKRASLARALSLDPELLFLDEPTAGLDPESAGEVDELIRKLSDLFGLTIVMITHDMDLLWQVADRVAVLADGKVQGVGSMLELSRMDNPAIRKFFDGPRGRAAQEQQQAAGQDNEKNGRSSSKPK</sequence>
<evidence type="ECO:0000259" key="6">
    <source>
        <dbReference type="PROSITE" id="PS50893"/>
    </source>
</evidence>
<dbReference type="SUPFAM" id="SSF52540">
    <property type="entry name" value="P-loop containing nucleoside triphosphate hydrolases"/>
    <property type="match status" value="1"/>
</dbReference>
<evidence type="ECO:0000313" key="7">
    <source>
        <dbReference type="EMBL" id="MBK8891540.1"/>
    </source>
</evidence>
<dbReference type="PANTHER" id="PTHR43023">
    <property type="entry name" value="PROTEIN TRIGALACTOSYLDIACYLGLYCEROL 3, CHLOROPLASTIC"/>
    <property type="match status" value="1"/>
</dbReference>
<comment type="caution">
    <text evidence="7">The sequence shown here is derived from an EMBL/GenBank/DDBJ whole genome shotgun (WGS) entry which is preliminary data.</text>
</comment>
<dbReference type="Pfam" id="PF00005">
    <property type="entry name" value="ABC_tran"/>
    <property type="match status" value="1"/>
</dbReference>
<evidence type="ECO:0000256" key="3">
    <source>
        <dbReference type="ARBA" id="ARBA00022741"/>
    </source>
</evidence>
<accession>A0A9D7LT35</accession>